<reference evidence="1" key="1">
    <citation type="journal article" date="2023" name="Access Microbiol">
        <title>De-novo genome assembly for Akanthomyces muscarius, a biocontrol agent of insect agricultural pests.</title>
        <authorList>
            <person name="Erdos Z."/>
            <person name="Studholme D.J."/>
            <person name="Raymond B."/>
            <person name="Sharma M."/>
        </authorList>
    </citation>
    <scope>NUCLEOTIDE SEQUENCE</scope>
    <source>
        <strain evidence="1">Ve6</strain>
    </source>
</reference>
<gene>
    <name evidence="1" type="ORF">LMH87_008732</name>
</gene>
<dbReference type="RefSeq" id="XP_056056564.1">
    <property type="nucleotide sequence ID" value="XM_056201954.1"/>
</dbReference>
<evidence type="ECO:0000313" key="2">
    <source>
        <dbReference type="Proteomes" id="UP001144673"/>
    </source>
</evidence>
<dbReference type="EMBL" id="JAJHUN010000006">
    <property type="protein sequence ID" value="KAJ4158197.1"/>
    <property type="molecule type" value="Genomic_DNA"/>
</dbReference>
<dbReference type="Proteomes" id="UP001144673">
    <property type="component" value="Unassembled WGS sequence"/>
</dbReference>
<name>A0A9W8UQ24_AKAMU</name>
<keyword evidence="2" id="KW-1185">Reference proteome</keyword>
<dbReference type="KEGG" id="amus:LMH87_008732"/>
<evidence type="ECO:0000313" key="1">
    <source>
        <dbReference type="EMBL" id="KAJ4158197.1"/>
    </source>
</evidence>
<sequence length="214" mass="23387">MARIYAIHKPALKNQYTIHGPSRDTNKTEETKFAKLRPALNKSPFIVIYDGPDANCPVAAVSHLPPFARHFAIGLGDSTAADKQVTDMVWEELHMAHSSGKKHTWAMDVAGDGSGGGGGGGDRRRRLSLVWTRTRSVTVDGMTRPPLSTRNWKLTEISAAGDHVGREGDQPILAVFTTTTQMGKCGNLQVNVDYGREFDLMLFVTCLSLYSSGR</sequence>
<accession>A0A9W8UQ24</accession>
<protein>
    <submittedName>
        <fullName evidence="1">Uncharacterized protein</fullName>
    </submittedName>
</protein>
<dbReference type="AlphaFoldDB" id="A0A9W8UQ24"/>
<proteinExistence type="predicted"/>
<dbReference type="GeneID" id="80895891"/>
<organism evidence="1 2">
    <name type="scientific">Akanthomyces muscarius</name>
    <name type="common">Entomopathogenic fungus</name>
    <name type="synonym">Lecanicillium muscarium</name>
    <dbReference type="NCBI Taxonomy" id="2231603"/>
    <lineage>
        <taxon>Eukaryota</taxon>
        <taxon>Fungi</taxon>
        <taxon>Dikarya</taxon>
        <taxon>Ascomycota</taxon>
        <taxon>Pezizomycotina</taxon>
        <taxon>Sordariomycetes</taxon>
        <taxon>Hypocreomycetidae</taxon>
        <taxon>Hypocreales</taxon>
        <taxon>Cordycipitaceae</taxon>
        <taxon>Akanthomyces</taxon>
    </lineage>
</organism>
<comment type="caution">
    <text evidence="1">The sequence shown here is derived from an EMBL/GenBank/DDBJ whole genome shotgun (WGS) entry which is preliminary data.</text>
</comment>